<dbReference type="SUPFAM" id="SSF53098">
    <property type="entry name" value="Ribonuclease H-like"/>
    <property type="match status" value="1"/>
</dbReference>
<keyword evidence="3" id="KW-0863">Zinc-finger</keyword>
<evidence type="ECO:0000256" key="1">
    <source>
        <dbReference type="ARBA" id="ARBA00004123"/>
    </source>
</evidence>
<dbReference type="PANTHER" id="PTHR46481:SF10">
    <property type="entry name" value="ZINC FINGER BED DOMAIN-CONTAINING PROTEIN 39"/>
    <property type="match status" value="1"/>
</dbReference>
<gene>
    <name evidence="6" type="ORF">GMARGA_LOCUS25645</name>
</gene>
<reference evidence="6 7" key="1">
    <citation type="submission" date="2021-06" db="EMBL/GenBank/DDBJ databases">
        <authorList>
            <person name="Kallberg Y."/>
            <person name="Tangrot J."/>
            <person name="Rosling A."/>
        </authorList>
    </citation>
    <scope>NUCLEOTIDE SEQUENCE [LARGE SCALE GENOMIC DNA]</scope>
    <source>
        <strain evidence="6 7">120-4 pot B 10/14</strain>
    </source>
</reference>
<keyword evidence="4" id="KW-0862">Zinc</keyword>
<feature type="non-terminal residue" evidence="6">
    <location>
        <position position="1"/>
    </location>
</feature>
<accession>A0ABN7W2J7</accession>
<sequence>VLEINDLDSDINSERAESSDAFHEVDCIVIPSPEANWQNEWYNNTCEDDNISYSSGILSIEEEVIPSGSNNTNQQINKIISDEVTRQSSDTSTKEIIDNVRHGICIIGMPNGKPCSKVIRTGDLMIALWRHLKSLHGYTESNNPSAIEISTSKPHNIVEQAICDHIVTELIIAQNLPFSLVESKIFKRFAKIMDSRWTVPNKEKVKDLIDDGFKRICAALHNDLQQADTISLTANMWTAYSHDSYLGITVTWIDKKFELNNAVLAFTHLRYPHTADIIVKSIQDILEFWNLRNKVFSITTDSGANIKLACSKLGIKWVPCSAHILNLIVQKGLLPAKYLMTRMNRLIKFFTIPKQGERLEKVQRSHQTSNNQEKLNEILSSSFTVQPEADAIADGKRLKEIMITESEWAEVASIINILKPFDDVTNYISSSSYSTMSIIYPTIIFLRNVLLKLFENDNISDFILYDEETIFDNEDLTDMNEELEELKSLANTINLTNTIKKTMAGLFEKYYK</sequence>
<dbReference type="EMBL" id="CAJVQB010028653">
    <property type="protein sequence ID" value="CAG8812800.1"/>
    <property type="molecule type" value="Genomic_DNA"/>
</dbReference>
<organism evidence="6 7">
    <name type="scientific">Gigaspora margarita</name>
    <dbReference type="NCBI Taxonomy" id="4874"/>
    <lineage>
        <taxon>Eukaryota</taxon>
        <taxon>Fungi</taxon>
        <taxon>Fungi incertae sedis</taxon>
        <taxon>Mucoromycota</taxon>
        <taxon>Glomeromycotina</taxon>
        <taxon>Glomeromycetes</taxon>
        <taxon>Diversisporales</taxon>
        <taxon>Gigasporaceae</taxon>
        <taxon>Gigaspora</taxon>
    </lineage>
</organism>
<proteinExistence type="predicted"/>
<dbReference type="PANTHER" id="PTHR46481">
    <property type="entry name" value="ZINC FINGER BED DOMAIN-CONTAINING PROTEIN 4"/>
    <property type="match status" value="1"/>
</dbReference>
<name>A0ABN7W2J7_GIGMA</name>
<dbReference type="InterPro" id="IPR052035">
    <property type="entry name" value="ZnF_BED_domain_contain"/>
</dbReference>
<evidence type="ECO:0000256" key="3">
    <source>
        <dbReference type="ARBA" id="ARBA00022771"/>
    </source>
</evidence>
<evidence type="ECO:0000256" key="4">
    <source>
        <dbReference type="ARBA" id="ARBA00022833"/>
    </source>
</evidence>
<keyword evidence="5" id="KW-0539">Nucleus</keyword>
<comment type="subcellular location">
    <subcellularLocation>
        <location evidence="1">Nucleus</location>
    </subcellularLocation>
</comment>
<dbReference type="InterPro" id="IPR012337">
    <property type="entry name" value="RNaseH-like_sf"/>
</dbReference>
<protein>
    <submittedName>
        <fullName evidence="6">25413_t:CDS:1</fullName>
    </submittedName>
</protein>
<keyword evidence="7" id="KW-1185">Reference proteome</keyword>
<keyword evidence="2" id="KW-0479">Metal-binding</keyword>
<dbReference type="Proteomes" id="UP000789901">
    <property type="component" value="Unassembled WGS sequence"/>
</dbReference>
<evidence type="ECO:0000256" key="5">
    <source>
        <dbReference type="ARBA" id="ARBA00023242"/>
    </source>
</evidence>
<evidence type="ECO:0000256" key="2">
    <source>
        <dbReference type="ARBA" id="ARBA00022723"/>
    </source>
</evidence>
<evidence type="ECO:0000313" key="7">
    <source>
        <dbReference type="Proteomes" id="UP000789901"/>
    </source>
</evidence>
<evidence type="ECO:0000313" key="6">
    <source>
        <dbReference type="EMBL" id="CAG8812800.1"/>
    </source>
</evidence>
<comment type="caution">
    <text evidence="6">The sequence shown here is derived from an EMBL/GenBank/DDBJ whole genome shotgun (WGS) entry which is preliminary data.</text>
</comment>